<dbReference type="Proteomes" id="UP000323632">
    <property type="component" value="Unassembled WGS sequence"/>
</dbReference>
<dbReference type="PANTHER" id="PTHR42663:SF6">
    <property type="entry name" value="HYDROLASE C777.06C-RELATED"/>
    <property type="match status" value="1"/>
</dbReference>
<dbReference type="InterPro" id="IPR001279">
    <property type="entry name" value="Metallo-B-lactamas"/>
</dbReference>
<comment type="caution">
    <text evidence="2">The sequence shown here is derived from an EMBL/GenBank/DDBJ whole genome shotgun (WGS) entry which is preliminary data.</text>
</comment>
<feature type="domain" description="Metallo-beta-lactamase" evidence="1">
    <location>
        <begin position="35"/>
        <end position="224"/>
    </location>
</feature>
<dbReference type="Pfam" id="PF12706">
    <property type="entry name" value="Lactamase_B_2"/>
    <property type="match status" value="1"/>
</dbReference>
<dbReference type="GO" id="GO:0016787">
    <property type="term" value="F:hydrolase activity"/>
    <property type="evidence" value="ECO:0007669"/>
    <property type="project" value="UniProtKB-KW"/>
</dbReference>
<dbReference type="RefSeq" id="WP_150031996.1">
    <property type="nucleotide sequence ID" value="NZ_VWSH01000001.1"/>
</dbReference>
<keyword evidence="3" id="KW-1185">Reference proteome</keyword>
<accession>A0A5M6CSQ8</accession>
<evidence type="ECO:0000313" key="2">
    <source>
        <dbReference type="EMBL" id="KAA5537420.1"/>
    </source>
</evidence>
<organism evidence="2 3">
    <name type="scientific">Taibaiella lutea</name>
    <dbReference type="NCBI Taxonomy" id="2608001"/>
    <lineage>
        <taxon>Bacteria</taxon>
        <taxon>Pseudomonadati</taxon>
        <taxon>Bacteroidota</taxon>
        <taxon>Chitinophagia</taxon>
        <taxon>Chitinophagales</taxon>
        <taxon>Chitinophagaceae</taxon>
        <taxon>Taibaiella</taxon>
    </lineage>
</organism>
<dbReference type="AlphaFoldDB" id="A0A5M6CSQ8"/>
<proteinExistence type="predicted"/>
<dbReference type="CDD" id="cd16279">
    <property type="entry name" value="metallo-hydrolase-like_MBL-fold"/>
    <property type="match status" value="1"/>
</dbReference>
<evidence type="ECO:0000313" key="3">
    <source>
        <dbReference type="Proteomes" id="UP000323632"/>
    </source>
</evidence>
<reference evidence="2 3" key="1">
    <citation type="submission" date="2019-09" db="EMBL/GenBank/DDBJ databases">
        <title>Genome sequence and assembly of Taibaiella sp.</title>
        <authorList>
            <person name="Chhetri G."/>
        </authorList>
    </citation>
    <scope>NUCLEOTIDE SEQUENCE [LARGE SCALE GENOMIC DNA]</scope>
    <source>
        <strain evidence="2 3">KVB11</strain>
    </source>
</reference>
<protein>
    <submittedName>
        <fullName evidence="2">MBL fold metallo-hydrolase</fullName>
    </submittedName>
</protein>
<evidence type="ECO:0000259" key="1">
    <source>
        <dbReference type="SMART" id="SM00849"/>
    </source>
</evidence>
<dbReference type="Gene3D" id="3.60.15.10">
    <property type="entry name" value="Ribonuclease Z/Hydroxyacylglutathione hydrolase-like"/>
    <property type="match status" value="1"/>
</dbReference>
<gene>
    <name evidence="2" type="ORF">F0919_07020</name>
</gene>
<name>A0A5M6CSQ8_9BACT</name>
<dbReference type="InterPro" id="IPR036866">
    <property type="entry name" value="RibonucZ/Hydroxyglut_hydro"/>
</dbReference>
<keyword evidence="2" id="KW-0378">Hydrolase</keyword>
<sequence length="256" mass="28677">MATITFLGTGTSQGVPFIGCKCNVCTSPDTRDNRLRASIWVKTENTSIVIDTGPDFRYQMLRAQVPTLDAVVFTHGHKDHVAGLDDVRAFNYWQNSGIDLYADKYTEEVLRREFQYAFNGVQYPGIPVLNIIPITGEPFTIGDVTFQPIHVMHYKLPVYGFRIGNFSYITDANYIAPEEIEKLKGTEILVLNALRHEPHVSHFTLSEAIELAKEIGAAKTYFTHASHQLGLHATLEADLPAGMFMAYDGLHIDIKI</sequence>
<dbReference type="PANTHER" id="PTHR42663">
    <property type="entry name" value="HYDROLASE C777.06C-RELATED-RELATED"/>
    <property type="match status" value="1"/>
</dbReference>
<dbReference type="SMART" id="SM00849">
    <property type="entry name" value="Lactamase_B"/>
    <property type="match status" value="1"/>
</dbReference>
<dbReference type="SUPFAM" id="SSF56281">
    <property type="entry name" value="Metallo-hydrolase/oxidoreductase"/>
    <property type="match status" value="1"/>
</dbReference>
<dbReference type="EMBL" id="VWSH01000001">
    <property type="protein sequence ID" value="KAA5537420.1"/>
    <property type="molecule type" value="Genomic_DNA"/>
</dbReference>